<dbReference type="GO" id="GO:0005777">
    <property type="term" value="C:peroxisome"/>
    <property type="evidence" value="ECO:0007669"/>
    <property type="project" value="TreeGrafter"/>
</dbReference>
<dbReference type="GeneID" id="103483622"/>
<dbReference type="GO" id="GO:0006635">
    <property type="term" value="P:fatty acid beta-oxidation"/>
    <property type="evidence" value="ECO:0007669"/>
    <property type="project" value="TreeGrafter"/>
</dbReference>
<reference evidence="2" key="1">
    <citation type="submission" date="2025-08" db="UniProtKB">
        <authorList>
            <consortium name="RefSeq"/>
        </authorList>
    </citation>
    <scope>IDENTIFICATION</scope>
    <source>
        <tissue evidence="2">Stem</tissue>
    </source>
</reference>
<sequence length="241" mass="26059">MCSVEKRGKLFILTLTGDNEHWLNPSLMNSILNALSQLKAEARASPGSVLITTSQGKFFSNGLDLPWILSASSLSAARNRLNHMIQLFKPLLAQLLCLPIPTIAVLPGHAAAAGLVLALTHDYLVMRSDRGVLYMSELDLGATLPDYFMALAKSKIGSSSVRRDVFLRGMKVRGETAVKMGVAESAHHGEDGVMEAAVRLGKELAARNWNGNAYAEIRKSLYPEICGLLGLTSKVITISKL</sequence>
<dbReference type="Gene3D" id="3.90.226.10">
    <property type="entry name" value="2-enoyl-CoA Hydratase, Chain A, domain 1"/>
    <property type="match status" value="1"/>
</dbReference>
<organism evidence="1 2">
    <name type="scientific">Cucumis melo</name>
    <name type="common">Muskmelon</name>
    <dbReference type="NCBI Taxonomy" id="3656"/>
    <lineage>
        <taxon>Eukaryota</taxon>
        <taxon>Viridiplantae</taxon>
        <taxon>Streptophyta</taxon>
        <taxon>Embryophyta</taxon>
        <taxon>Tracheophyta</taxon>
        <taxon>Spermatophyta</taxon>
        <taxon>Magnoliopsida</taxon>
        <taxon>eudicotyledons</taxon>
        <taxon>Gunneridae</taxon>
        <taxon>Pentapetalae</taxon>
        <taxon>rosids</taxon>
        <taxon>fabids</taxon>
        <taxon>Cucurbitales</taxon>
        <taxon>Cucurbitaceae</taxon>
        <taxon>Benincaseae</taxon>
        <taxon>Cucumis</taxon>
    </lineage>
</organism>
<dbReference type="InterPro" id="IPR029045">
    <property type="entry name" value="ClpP/crotonase-like_dom_sf"/>
</dbReference>
<dbReference type="Pfam" id="PF00378">
    <property type="entry name" value="ECH_1"/>
    <property type="match status" value="1"/>
</dbReference>
<dbReference type="PANTHER" id="PTHR11941:SF75">
    <property type="entry name" value="ENOYL-COA HYDRATASE_ISOMERASE FAMILY PROTEIN"/>
    <property type="match status" value="1"/>
</dbReference>
<dbReference type="GO" id="GO:0004165">
    <property type="term" value="F:delta(3)-delta(2)-enoyl-CoA isomerase activity"/>
    <property type="evidence" value="ECO:0007669"/>
    <property type="project" value="UniProtKB-EC"/>
</dbReference>
<dbReference type="InterPro" id="IPR001753">
    <property type="entry name" value="Enoyl-CoA_hydra/iso"/>
</dbReference>
<dbReference type="Gramene" id="MELO3C006444.2.1">
    <property type="protein sequence ID" value="MELO3C006444.2.1"/>
    <property type="gene ID" value="MELO3C006444.2"/>
</dbReference>
<dbReference type="KEGG" id="cmo:103483622"/>
<dbReference type="AlphaFoldDB" id="A0A1S3AWB8"/>
<name>A0A1S3AWB8_CUCME</name>
<dbReference type="Proteomes" id="UP001652600">
    <property type="component" value="Chromosome 6"/>
</dbReference>
<gene>
    <name evidence="2" type="primary">LOC103483622</name>
</gene>
<accession>A0A1S3AWB8</accession>
<dbReference type="InParanoid" id="A0A1S3AWB8"/>
<dbReference type="RefSeq" id="XP_008438557.2">
    <property type="nucleotide sequence ID" value="XM_008440335.3"/>
</dbReference>
<evidence type="ECO:0000313" key="2">
    <source>
        <dbReference type="RefSeq" id="XP_008438557.2"/>
    </source>
</evidence>
<proteinExistence type="predicted"/>
<evidence type="ECO:0000313" key="1">
    <source>
        <dbReference type="Proteomes" id="UP001652600"/>
    </source>
</evidence>
<dbReference type="eggNOG" id="ENOG502S297">
    <property type="taxonomic scope" value="Eukaryota"/>
</dbReference>
<dbReference type="SUPFAM" id="SSF52096">
    <property type="entry name" value="ClpP/crotonase"/>
    <property type="match status" value="1"/>
</dbReference>
<keyword evidence="1" id="KW-1185">Reference proteome</keyword>
<protein>
    <submittedName>
        <fullName evidence="2">Enoyl-CoA delta isomerase 2, peroxisomal-like</fullName>
    </submittedName>
</protein>
<dbReference type="CDD" id="cd06558">
    <property type="entry name" value="crotonase-like"/>
    <property type="match status" value="1"/>
</dbReference>
<dbReference type="PANTHER" id="PTHR11941">
    <property type="entry name" value="ENOYL-COA HYDRATASE-RELATED"/>
    <property type="match status" value="1"/>
</dbReference>